<dbReference type="EMBL" id="AQHV01000014">
    <property type="protein sequence ID" value="KKB53633.1"/>
    <property type="molecule type" value="Genomic_DNA"/>
</dbReference>
<protein>
    <recommendedName>
        <fullName evidence="4">HTH araC/xylS-type domain-containing protein</fullName>
    </recommendedName>
</protein>
<dbReference type="SUPFAM" id="SSF46689">
    <property type="entry name" value="Homeodomain-like"/>
    <property type="match status" value="1"/>
</dbReference>
<evidence type="ECO:0000256" key="2">
    <source>
        <dbReference type="ARBA" id="ARBA00023125"/>
    </source>
</evidence>
<dbReference type="RefSeq" id="WP_007653125.1">
    <property type="nucleotide sequence ID" value="NZ_KQ033913.1"/>
</dbReference>
<keyword evidence="2" id="KW-0238">DNA-binding</keyword>
<evidence type="ECO:0000313" key="6">
    <source>
        <dbReference type="Proteomes" id="UP000033047"/>
    </source>
</evidence>
<keyword evidence="1" id="KW-0805">Transcription regulation</keyword>
<organism evidence="5 6">
    <name type="scientific">Parabacteroides goldsteinii DSM 19448 = WAL 12034</name>
    <dbReference type="NCBI Taxonomy" id="927665"/>
    <lineage>
        <taxon>Bacteria</taxon>
        <taxon>Pseudomonadati</taxon>
        <taxon>Bacteroidota</taxon>
        <taxon>Bacteroidia</taxon>
        <taxon>Bacteroidales</taxon>
        <taxon>Tannerellaceae</taxon>
        <taxon>Parabacteroides</taxon>
    </lineage>
</organism>
<feature type="domain" description="HTH araC/xylS-type" evidence="4">
    <location>
        <begin position="156"/>
        <end position="257"/>
    </location>
</feature>
<dbReference type="PANTHER" id="PTHR46796">
    <property type="entry name" value="HTH-TYPE TRANSCRIPTIONAL ACTIVATOR RHAS-RELATED"/>
    <property type="match status" value="1"/>
</dbReference>
<name>A0A0F5J7C0_9BACT</name>
<keyword evidence="3" id="KW-0804">Transcription</keyword>
<dbReference type="SMART" id="SM00342">
    <property type="entry name" value="HTH_ARAC"/>
    <property type="match status" value="1"/>
</dbReference>
<evidence type="ECO:0000259" key="4">
    <source>
        <dbReference type="PROSITE" id="PS01124"/>
    </source>
</evidence>
<dbReference type="HOGENOM" id="CLU_066193_4_1_10"/>
<dbReference type="InterPro" id="IPR046532">
    <property type="entry name" value="DUF6597"/>
</dbReference>
<proteinExistence type="predicted"/>
<dbReference type="STRING" id="927665.HMPREF1535_03178"/>
<evidence type="ECO:0000256" key="3">
    <source>
        <dbReference type="ARBA" id="ARBA00023163"/>
    </source>
</evidence>
<dbReference type="GO" id="GO:0003700">
    <property type="term" value="F:DNA-binding transcription factor activity"/>
    <property type="evidence" value="ECO:0007669"/>
    <property type="project" value="InterPro"/>
</dbReference>
<gene>
    <name evidence="5" type="ORF">HMPREF1535_03178</name>
</gene>
<dbReference type="Pfam" id="PF20240">
    <property type="entry name" value="DUF6597"/>
    <property type="match status" value="1"/>
</dbReference>
<sequence>MYQEYPPCQLLAPYIDKYWEFKGETEYDMHYKILPDGCTDFIFSIGEPSQPLNGEMLMQPYRFYFVGPMRVYSELVTRSTRLHMMGVRFSPCGLAAFARMPLGEFTDTRVNASELNVLFDDHFAEMLCEKESLQERIHIIDRHLIAHLPGLQPVDPQIIRATDLIVRANGMLPIQQLTDKLYIGQRHFERKFKHITGYTPKEFSRITKFRYATRVLRQMKGEDMQQLAIDCGYYDPSHFIKEFRKLSGSNPSAFMALPIPEDDPLTYIE</sequence>
<evidence type="ECO:0000313" key="5">
    <source>
        <dbReference type="EMBL" id="KKB53633.1"/>
    </source>
</evidence>
<dbReference type="Proteomes" id="UP000033047">
    <property type="component" value="Unassembled WGS sequence"/>
</dbReference>
<dbReference type="PROSITE" id="PS01124">
    <property type="entry name" value="HTH_ARAC_FAMILY_2"/>
    <property type="match status" value="1"/>
</dbReference>
<dbReference type="Gene3D" id="1.10.10.60">
    <property type="entry name" value="Homeodomain-like"/>
    <property type="match status" value="1"/>
</dbReference>
<dbReference type="Pfam" id="PF12833">
    <property type="entry name" value="HTH_18"/>
    <property type="match status" value="1"/>
</dbReference>
<accession>A0A0F5J7C0</accession>
<dbReference type="InterPro" id="IPR018060">
    <property type="entry name" value="HTH_AraC"/>
</dbReference>
<dbReference type="GO" id="GO:0043565">
    <property type="term" value="F:sequence-specific DNA binding"/>
    <property type="evidence" value="ECO:0007669"/>
    <property type="project" value="InterPro"/>
</dbReference>
<reference evidence="5 6" key="1">
    <citation type="submission" date="2013-04" db="EMBL/GenBank/DDBJ databases">
        <title>The Genome Sequence of Parabacteroides goldsteinii DSM 19448.</title>
        <authorList>
            <consortium name="The Broad Institute Genomics Platform"/>
            <person name="Earl A."/>
            <person name="Ward D."/>
            <person name="Feldgarden M."/>
            <person name="Gevers D."/>
            <person name="Martens E."/>
            <person name="Sakamoto M."/>
            <person name="Benno Y."/>
            <person name="Song Y."/>
            <person name="Liu C."/>
            <person name="Lee J."/>
            <person name="Bolanos M."/>
            <person name="Vaisanen M.L."/>
            <person name="Finegold S.M."/>
            <person name="Walker B."/>
            <person name="Young S."/>
            <person name="Zeng Q."/>
            <person name="Gargeya S."/>
            <person name="Fitzgerald M."/>
            <person name="Haas B."/>
            <person name="Abouelleil A."/>
            <person name="Allen A.W."/>
            <person name="Alvarado L."/>
            <person name="Arachchi H.M."/>
            <person name="Berlin A.M."/>
            <person name="Chapman S.B."/>
            <person name="Gainer-Dewar J."/>
            <person name="Goldberg J."/>
            <person name="Griggs A."/>
            <person name="Gujja S."/>
            <person name="Hansen M."/>
            <person name="Howarth C."/>
            <person name="Imamovic A."/>
            <person name="Ireland A."/>
            <person name="Larimer J."/>
            <person name="McCowan C."/>
            <person name="Murphy C."/>
            <person name="Pearson M."/>
            <person name="Poon T.W."/>
            <person name="Priest M."/>
            <person name="Roberts A."/>
            <person name="Saif S."/>
            <person name="Shea T."/>
            <person name="Sisk P."/>
            <person name="Sykes S."/>
            <person name="Wortman J."/>
            <person name="Nusbaum C."/>
            <person name="Birren B."/>
        </authorList>
    </citation>
    <scope>NUCLEOTIDE SEQUENCE [LARGE SCALE GENOMIC DNA]</scope>
    <source>
        <strain evidence="5 6">DSM 19448</strain>
    </source>
</reference>
<dbReference type="InterPro" id="IPR050204">
    <property type="entry name" value="AraC_XylS_family_regulators"/>
</dbReference>
<comment type="caution">
    <text evidence="5">The sequence shown here is derived from an EMBL/GenBank/DDBJ whole genome shotgun (WGS) entry which is preliminary data.</text>
</comment>
<dbReference type="InterPro" id="IPR009057">
    <property type="entry name" value="Homeodomain-like_sf"/>
</dbReference>
<dbReference type="AlphaFoldDB" id="A0A0F5J7C0"/>
<evidence type="ECO:0000256" key="1">
    <source>
        <dbReference type="ARBA" id="ARBA00023015"/>
    </source>
</evidence>
<dbReference type="PATRIC" id="fig|927665.4.peg.3264"/>
<dbReference type="PANTHER" id="PTHR46796:SF13">
    <property type="entry name" value="HTH-TYPE TRANSCRIPTIONAL ACTIVATOR RHAS"/>
    <property type="match status" value="1"/>
</dbReference>